<evidence type="ECO:0000313" key="2">
    <source>
        <dbReference type="EMBL" id="RRD60314.1"/>
    </source>
</evidence>
<name>A0A3P1XNE0_TANFO</name>
<accession>A0A3P1XNE0</accession>
<evidence type="ECO:0000313" key="5">
    <source>
        <dbReference type="Proteomes" id="UP000279860"/>
    </source>
</evidence>
<gene>
    <name evidence="2" type="ORF">EII40_07875</name>
    <name evidence="3" type="ORF">EII41_04660</name>
</gene>
<dbReference type="EMBL" id="RQYS01000029">
    <property type="protein sequence ID" value="RRD60314.1"/>
    <property type="molecule type" value="Genomic_DNA"/>
</dbReference>
<dbReference type="Proteomes" id="UP000278609">
    <property type="component" value="Unassembled WGS sequence"/>
</dbReference>
<dbReference type="EMBL" id="RQYN01000011">
    <property type="protein sequence ID" value="RRD76984.1"/>
    <property type="molecule type" value="Genomic_DNA"/>
</dbReference>
<evidence type="ECO:0000313" key="3">
    <source>
        <dbReference type="EMBL" id="RRD76984.1"/>
    </source>
</evidence>
<sequence length="105" mass="11489">MENTPTSNEIQVEITDDMAQGTYANLAIVAHSSSEFILDFIQIMPGAPKAKVKSRIILTPDNAQRLLYALQDNIRKFEEQQQSGGNTNTDAFNNLIPPIGTPGQA</sequence>
<dbReference type="InterPro" id="IPR021857">
    <property type="entry name" value="DUF3467"/>
</dbReference>
<dbReference type="RefSeq" id="WP_124751716.1">
    <property type="nucleotide sequence ID" value="NZ_RQYN01000011.1"/>
</dbReference>
<evidence type="ECO:0000313" key="4">
    <source>
        <dbReference type="Proteomes" id="UP000278609"/>
    </source>
</evidence>
<proteinExistence type="predicted"/>
<dbReference type="OrthoDB" id="9813817at2"/>
<feature type="compositionally biased region" description="Polar residues" evidence="1">
    <location>
        <begin position="80"/>
        <end position="92"/>
    </location>
</feature>
<comment type="caution">
    <text evidence="2">The sequence shown here is derived from an EMBL/GenBank/DDBJ whole genome shotgun (WGS) entry which is preliminary data.</text>
</comment>
<dbReference type="Pfam" id="PF11950">
    <property type="entry name" value="DUF3467"/>
    <property type="match status" value="1"/>
</dbReference>
<feature type="region of interest" description="Disordered" evidence="1">
    <location>
        <begin position="79"/>
        <end position="105"/>
    </location>
</feature>
<dbReference type="Proteomes" id="UP000279860">
    <property type="component" value="Unassembled WGS sequence"/>
</dbReference>
<reference evidence="4 5" key="1">
    <citation type="submission" date="2018-11" db="EMBL/GenBank/DDBJ databases">
        <title>Genomes From Bacteria Associated with the Canine Oral Cavity: a Test Case for Automated Genome-Based Taxonomic Assignment.</title>
        <authorList>
            <person name="Coil D.A."/>
            <person name="Jospin G."/>
            <person name="Darling A.E."/>
            <person name="Wallis C."/>
            <person name="Davis I.J."/>
            <person name="Harris S."/>
            <person name="Eisen J.A."/>
            <person name="Holcombe L.J."/>
            <person name="O'Flynn C."/>
        </authorList>
    </citation>
    <scope>NUCLEOTIDE SEQUENCE [LARGE SCALE GENOMIC DNA]</scope>
    <source>
        <strain evidence="3 5">OH1426_COT-023</strain>
        <strain evidence="2 4">OH2617_COT-023</strain>
    </source>
</reference>
<dbReference type="AlphaFoldDB" id="A0A3P1XNE0"/>
<organism evidence="2 4">
    <name type="scientific">Tannerella forsythia</name>
    <name type="common">Bacteroides forsythus</name>
    <dbReference type="NCBI Taxonomy" id="28112"/>
    <lineage>
        <taxon>Bacteria</taxon>
        <taxon>Pseudomonadati</taxon>
        <taxon>Bacteroidota</taxon>
        <taxon>Bacteroidia</taxon>
        <taxon>Bacteroidales</taxon>
        <taxon>Tannerellaceae</taxon>
        <taxon>Tannerella</taxon>
    </lineage>
</organism>
<evidence type="ECO:0000256" key="1">
    <source>
        <dbReference type="SAM" id="MobiDB-lite"/>
    </source>
</evidence>
<protein>
    <submittedName>
        <fullName evidence="2">DUF3467 domain-containing protein</fullName>
    </submittedName>
</protein>